<feature type="transmembrane region" description="Helical" evidence="6">
    <location>
        <begin position="70"/>
        <end position="91"/>
    </location>
</feature>
<dbReference type="RefSeq" id="WP_244712927.1">
    <property type="nucleotide sequence ID" value="NZ_CP095073.1"/>
</dbReference>
<evidence type="ECO:0000313" key="7">
    <source>
        <dbReference type="EMBL" id="UOQ45968.1"/>
    </source>
</evidence>
<evidence type="ECO:0000256" key="2">
    <source>
        <dbReference type="ARBA" id="ARBA00022475"/>
    </source>
</evidence>
<keyword evidence="4 6" id="KW-1133">Transmembrane helix</keyword>
<keyword evidence="2" id="KW-1003">Cell membrane</keyword>
<name>A0ABY4END5_9BACI</name>
<sequence>MADLLWIEARSSWNLLLVISTMIMAILYTCFVRRVKQKVFDRRGFLFFLGLFLTALLLGTPLTLLSHITFTFHMIQMSVILFVVPLLLLLGMPEELRRRMRKRGRIFHFIKWSVSAKLSLILFSALLFIYHLPFGINAAFQLPGVHAGCLAVLFLLALHMWTPLAFTSSKTITYRRYTHWSSLLIMPSCFLFIVYAVIGGLDNPLLNQILANLCVPSKTISHQLIPFQINPRLDQFLAGAAMACIHKSALMMAGKLNSKIMKN</sequence>
<reference evidence="7 8" key="1">
    <citation type="submission" date="2022-04" db="EMBL/GenBank/DDBJ databases">
        <title>Halobacillus sp. isolated from saltern.</title>
        <authorList>
            <person name="Won M."/>
            <person name="Lee C.-M."/>
            <person name="Woen H.-Y."/>
            <person name="Kwon S.-W."/>
        </authorList>
    </citation>
    <scope>NUCLEOTIDE SEQUENCE [LARGE SCALE GENOMIC DNA]</scope>
    <source>
        <strain evidence="7 8">SSBR10-3</strain>
    </source>
</reference>
<keyword evidence="3 6" id="KW-0812">Transmembrane</keyword>
<dbReference type="EMBL" id="CP095073">
    <property type="protein sequence ID" value="UOQ45968.1"/>
    <property type="molecule type" value="Genomic_DNA"/>
</dbReference>
<dbReference type="Pfam" id="PF09678">
    <property type="entry name" value="Caa3_CtaG"/>
    <property type="match status" value="1"/>
</dbReference>
<keyword evidence="5 6" id="KW-0472">Membrane</keyword>
<evidence type="ECO:0000256" key="1">
    <source>
        <dbReference type="ARBA" id="ARBA00004651"/>
    </source>
</evidence>
<evidence type="ECO:0000256" key="3">
    <source>
        <dbReference type="ARBA" id="ARBA00022692"/>
    </source>
</evidence>
<feature type="transmembrane region" description="Helical" evidence="6">
    <location>
        <begin position="44"/>
        <end position="64"/>
    </location>
</feature>
<comment type="subcellular location">
    <subcellularLocation>
        <location evidence="1">Cell membrane</location>
        <topology evidence="1">Multi-pass membrane protein</topology>
    </subcellularLocation>
</comment>
<evidence type="ECO:0000256" key="6">
    <source>
        <dbReference type="SAM" id="Phobius"/>
    </source>
</evidence>
<proteinExistence type="predicted"/>
<accession>A0ABY4END5</accession>
<dbReference type="Proteomes" id="UP000831787">
    <property type="component" value="Chromosome"/>
</dbReference>
<feature type="transmembrane region" description="Helical" evidence="6">
    <location>
        <begin position="12"/>
        <end position="32"/>
    </location>
</feature>
<feature type="transmembrane region" description="Helical" evidence="6">
    <location>
        <begin position="178"/>
        <end position="198"/>
    </location>
</feature>
<organism evidence="7 8">
    <name type="scientific">Halobacillus salinarum</name>
    <dbReference type="NCBI Taxonomy" id="2932257"/>
    <lineage>
        <taxon>Bacteria</taxon>
        <taxon>Bacillati</taxon>
        <taxon>Bacillota</taxon>
        <taxon>Bacilli</taxon>
        <taxon>Bacillales</taxon>
        <taxon>Bacillaceae</taxon>
        <taxon>Halobacillus</taxon>
    </lineage>
</organism>
<feature type="transmembrane region" description="Helical" evidence="6">
    <location>
        <begin position="144"/>
        <end position="166"/>
    </location>
</feature>
<dbReference type="InterPro" id="IPR019108">
    <property type="entry name" value="Caa3_assmbl_CtaG-rel"/>
</dbReference>
<evidence type="ECO:0000313" key="8">
    <source>
        <dbReference type="Proteomes" id="UP000831787"/>
    </source>
</evidence>
<keyword evidence="8" id="KW-1185">Reference proteome</keyword>
<evidence type="ECO:0000256" key="5">
    <source>
        <dbReference type="ARBA" id="ARBA00023136"/>
    </source>
</evidence>
<feature type="transmembrane region" description="Helical" evidence="6">
    <location>
        <begin position="112"/>
        <end position="132"/>
    </location>
</feature>
<gene>
    <name evidence="7" type="ORF">MUN89_08610</name>
</gene>
<protein>
    <submittedName>
        <fullName evidence="7">Cytochrome c oxidase assembly protein</fullName>
    </submittedName>
</protein>
<evidence type="ECO:0000256" key="4">
    <source>
        <dbReference type="ARBA" id="ARBA00022989"/>
    </source>
</evidence>